<evidence type="ECO:0000256" key="1">
    <source>
        <dbReference type="SAM" id="Phobius"/>
    </source>
</evidence>
<reference evidence="2 3" key="1">
    <citation type="journal article" date="2020" name="J. Phycol.">
        <title>Comparative genome analysis reveals Cyanidiococcus gen. nov., a new extremophilic red algal genus sister to Cyanidioschyzon (Cyanidioschyzonaceae, Rhodophyta).</title>
        <authorList>
            <person name="Liu S.-L."/>
            <person name="Chiang Y.-R."/>
            <person name="Yoon H.S."/>
            <person name="Fu H.-Y."/>
        </authorList>
    </citation>
    <scope>NUCLEOTIDE SEQUENCE [LARGE SCALE GENOMIC DNA]</scope>
    <source>
        <strain evidence="2 3">THAL066</strain>
    </source>
</reference>
<comment type="caution">
    <text evidence="2">The sequence shown here is derived from an EMBL/GenBank/DDBJ whole genome shotgun (WGS) entry which is preliminary data.</text>
</comment>
<accession>A0A7J7IHY9</accession>
<feature type="transmembrane region" description="Helical" evidence="1">
    <location>
        <begin position="50"/>
        <end position="72"/>
    </location>
</feature>
<evidence type="ECO:0000313" key="3">
    <source>
        <dbReference type="Proteomes" id="UP000530660"/>
    </source>
</evidence>
<name>A0A7J7IHY9_9RHOD</name>
<keyword evidence="3" id="KW-1185">Reference proteome</keyword>
<evidence type="ECO:0000313" key="2">
    <source>
        <dbReference type="EMBL" id="KAF6002279.1"/>
    </source>
</evidence>
<feature type="transmembrane region" description="Helical" evidence="1">
    <location>
        <begin position="21"/>
        <end position="44"/>
    </location>
</feature>
<keyword evidence="1" id="KW-1133">Transmembrane helix</keyword>
<dbReference type="Proteomes" id="UP000530660">
    <property type="component" value="Unassembled WGS sequence"/>
</dbReference>
<keyword evidence="1" id="KW-0472">Membrane</keyword>
<gene>
    <name evidence="2" type="ORF">F1559_003789</name>
</gene>
<dbReference type="AlphaFoldDB" id="A0A7J7IHY9"/>
<sequence>MPGGPVAWTRYVFRTVASVPLYLQVLITSVQLVVFLGAATSALAQVMVELPFWVATGAVWFSLGLGWLAWIYERVWFFATDARQRARATMRLGREALYSVNLFWRTLARIRAWQRKLWLPNYVAALWRRRGAVHISGRKNNAGLSGTGPGAGMVRDSARLMRVPLWSTDGASVLYLERVPSPGAR</sequence>
<dbReference type="EMBL" id="VWRR01000011">
    <property type="protein sequence ID" value="KAF6002279.1"/>
    <property type="molecule type" value="Genomic_DNA"/>
</dbReference>
<organism evidence="2 3">
    <name type="scientific">Cyanidiococcus yangmingshanensis</name>
    <dbReference type="NCBI Taxonomy" id="2690220"/>
    <lineage>
        <taxon>Eukaryota</taxon>
        <taxon>Rhodophyta</taxon>
        <taxon>Bangiophyceae</taxon>
        <taxon>Cyanidiales</taxon>
        <taxon>Cyanidiaceae</taxon>
        <taxon>Cyanidiococcus</taxon>
    </lineage>
</organism>
<proteinExistence type="predicted"/>
<keyword evidence="1" id="KW-0812">Transmembrane</keyword>
<protein>
    <submittedName>
        <fullName evidence="2">Uncharacterized protein</fullName>
    </submittedName>
</protein>
<dbReference type="OrthoDB" id="10454681at2759"/>